<dbReference type="Proteomes" id="UP000658258">
    <property type="component" value="Unassembled WGS sequence"/>
</dbReference>
<dbReference type="Pfam" id="PF04193">
    <property type="entry name" value="PQ-loop"/>
    <property type="match status" value="1"/>
</dbReference>
<dbReference type="InterPro" id="IPR047662">
    <property type="entry name" value="SemiSWEET"/>
</dbReference>
<evidence type="ECO:0000313" key="7">
    <source>
        <dbReference type="Proteomes" id="UP000658258"/>
    </source>
</evidence>
<keyword evidence="3 5" id="KW-1133">Transmembrane helix</keyword>
<evidence type="ECO:0000256" key="5">
    <source>
        <dbReference type="SAM" id="Phobius"/>
    </source>
</evidence>
<evidence type="ECO:0008006" key="8">
    <source>
        <dbReference type="Google" id="ProtNLM"/>
    </source>
</evidence>
<feature type="transmembrane region" description="Helical" evidence="5">
    <location>
        <begin position="74"/>
        <end position="94"/>
    </location>
</feature>
<evidence type="ECO:0000256" key="1">
    <source>
        <dbReference type="ARBA" id="ARBA00004141"/>
    </source>
</evidence>
<name>A0ABQ3I848_9BACT</name>
<evidence type="ECO:0000256" key="3">
    <source>
        <dbReference type="ARBA" id="ARBA00022989"/>
    </source>
</evidence>
<gene>
    <name evidence="6" type="ORF">GCM10011340_12050</name>
</gene>
<keyword evidence="2 5" id="KW-0812">Transmembrane</keyword>
<feature type="transmembrane region" description="Helical" evidence="5">
    <location>
        <begin position="48"/>
        <end position="68"/>
    </location>
</feature>
<dbReference type="InterPro" id="IPR006603">
    <property type="entry name" value="PQ-loop_rpt"/>
</dbReference>
<dbReference type="NCBIfam" id="NF037968">
    <property type="entry name" value="SemiSWEET_2"/>
    <property type="match status" value="1"/>
</dbReference>
<comment type="caution">
    <text evidence="6">The sequence shown here is derived from an EMBL/GenBank/DDBJ whole genome shotgun (WGS) entry which is preliminary data.</text>
</comment>
<protein>
    <recommendedName>
        <fullName evidence="8">Glutathione synthetase</fullName>
    </recommendedName>
</protein>
<keyword evidence="7" id="KW-1185">Reference proteome</keyword>
<organism evidence="6 7">
    <name type="scientific">Roseivirga thermotolerans</name>
    <dbReference type="NCBI Taxonomy" id="1758176"/>
    <lineage>
        <taxon>Bacteria</taxon>
        <taxon>Pseudomonadati</taxon>
        <taxon>Bacteroidota</taxon>
        <taxon>Cytophagia</taxon>
        <taxon>Cytophagales</taxon>
        <taxon>Roseivirgaceae</taxon>
        <taxon>Roseivirga</taxon>
    </lineage>
</organism>
<reference evidence="7" key="1">
    <citation type="journal article" date="2019" name="Int. J. Syst. Evol. Microbiol.">
        <title>The Global Catalogue of Microorganisms (GCM) 10K type strain sequencing project: providing services to taxonomists for standard genome sequencing and annotation.</title>
        <authorList>
            <consortium name="The Broad Institute Genomics Platform"/>
            <consortium name="The Broad Institute Genome Sequencing Center for Infectious Disease"/>
            <person name="Wu L."/>
            <person name="Ma J."/>
        </authorList>
    </citation>
    <scope>NUCLEOTIDE SEQUENCE [LARGE SCALE GENOMIC DNA]</scope>
    <source>
        <strain evidence="7">CGMCC 1.15111</strain>
    </source>
</reference>
<dbReference type="SMART" id="SM00679">
    <property type="entry name" value="CTNS"/>
    <property type="match status" value="1"/>
</dbReference>
<evidence type="ECO:0000256" key="2">
    <source>
        <dbReference type="ARBA" id="ARBA00022692"/>
    </source>
</evidence>
<accession>A0ABQ3I848</accession>
<sequence>MNYSTFGQFLKYTRVMENLGILAAILTTGAFLPQAIKTIRTRHTEDLSLTTFAMMFLGTLCWLAYGLSIDNRPLIIANIITALLAGIILFMKLLSYRKPRD</sequence>
<dbReference type="RefSeq" id="WP_189629331.1">
    <property type="nucleotide sequence ID" value="NZ_BNAG01000002.1"/>
</dbReference>
<proteinExistence type="predicted"/>
<feature type="transmembrane region" description="Helical" evidence="5">
    <location>
        <begin position="19"/>
        <end position="36"/>
    </location>
</feature>
<dbReference type="EMBL" id="BNAG01000002">
    <property type="protein sequence ID" value="GHE59063.1"/>
    <property type="molecule type" value="Genomic_DNA"/>
</dbReference>
<comment type="subcellular location">
    <subcellularLocation>
        <location evidence="1">Membrane</location>
        <topology evidence="1">Multi-pass membrane protein</topology>
    </subcellularLocation>
</comment>
<evidence type="ECO:0000256" key="4">
    <source>
        <dbReference type="ARBA" id="ARBA00023136"/>
    </source>
</evidence>
<dbReference type="Gene3D" id="1.20.1280.290">
    <property type="match status" value="1"/>
</dbReference>
<keyword evidence="4 5" id="KW-0472">Membrane</keyword>
<evidence type="ECO:0000313" key="6">
    <source>
        <dbReference type="EMBL" id="GHE59063.1"/>
    </source>
</evidence>